<protein>
    <submittedName>
        <fullName evidence="1">Uncharacterized protein</fullName>
    </submittedName>
</protein>
<reference evidence="1" key="2">
    <citation type="submission" date="2020-07" db="EMBL/GenBank/DDBJ databases">
        <authorList>
            <person name="Vera ALvarez R."/>
            <person name="Arias-Moreno D.M."/>
            <person name="Jimenez-Jacinto V."/>
            <person name="Jimenez-Bremont J.F."/>
            <person name="Swaminathan K."/>
            <person name="Moose S.P."/>
            <person name="Guerrero-Gonzalez M.L."/>
            <person name="Marino-Ramirez L."/>
            <person name="Landsman D."/>
            <person name="Rodriguez-Kessler M."/>
            <person name="Delgado-Sanchez P."/>
        </authorList>
    </citation>
    <scope>NUCLEOTIDE SEQUENCE</scope>
    <source>
        <tissue evidence="1">Cladode</tissue>
    </source>
</reference>
<dbReference type="Gene3D" id="3.40.50.1820">
    <property type="entry name" value="alpha/beta hydrolase"/>
    <property type="match status" value="1"/>
</dbReference>
<dbReference type="SUPFAM" id="SSF53474">
    <property type="entry name" value="alpha/beta-Hydrolases"/>
    <property type="match status" value="1"/>
</dbReference>
<evidence type="ECO:0000313" key="1">
    <source>
        <dbReference type="EMBL" id="MBA4636211.1"/>
    </source>
</evidence>
<proteinExistence type="predicted"/>
<sequence>MNDGRCVVNPRTPVDIGPLDDYLQCLTDFMGPIDSHYHHQDDDHNDKRVILVGHSFGGIAMQKILAAVSVSASAFMPHFTSPPIYLLQEVGNYSSTLQNSCRVLLLFSLSFVVSR</sequence>
<accession>A0A7C8Z8H8</accession>
<dbReference type="AlphaFoldDB" id="A0A7C8Z8H8"/>
<reference evidence="1" key="1">
    <citation type="journal article" date="2013" name="J. Plant Res.">
        <title>Effect of fungi and light on seed germination of three Opuntia species from semiarid lands of central Mexico.</title>
        <authorList>
            <person name="Delgado-Sanchez P."/>
            <person name="Jimenez-Bremont J.F."/>
            <person name="Guerrero-Gonzalez Mde L."/>
            <person name="Flores J."/>
        </authorList>
    </citation>
    <scope>NUCLEOTIDE SEQUENCE</scope>
    <source>
        <tissue evidence="1">Cladode</tissue>
    </source>
</reference>
<organism evidence="1">
    <name type="scientific">Opuntia streptacantha</name>
    <name type="common">Prickly pear cactus</name>
    <name type="synonym">Opuntia cardona</name>
    <dbReference type="NCBI Taxonomy" id="393608"/>
    <lineage>
        <taxon>Eukaryota</taxon>
        <taxon>Viridiplantae</taxon>
        <taxon>Streptophyta</taxon>
        <taxon>Embryophyta</taxon>
        <taxon>Tracheophyta</taxon>
        <taxon>Spermatophyta</taxon>
        <taxon>Magnoliopsida</taxon>
        <taxon>eudicotyledons</taxon>
        <taxon>Gunneridae</taxon>
        <taxon>Pentapetalae</taxon>
        <taxon>Caryophyllales</taxon>
        <taxon>Cactineae</taxon>
        <taxon>Cactaceae</taxon>
        <taxon>Opuntioideae</taxon>
        <taxon>Opuntia</taxon>
    </lineage>
</organism>
<dbReference type="EMBL" id="GISG01098971">
    <property type="protein sequence ID" value="MBA4636211.1"/>
    <property type="molecule type" value="Transcribed_RNA"/>
</dbReference>
<name>A0A7C8Z8H8_OPUST</name>
<dbReference type="InterPro" id="IPR029058">
    <property type="entry name" value="AB_hydrolase_fold"/>
</dbReference>